<gene>
    <name evidence="1" type="ORF">O6H91_05G064700</name>
</gene>
<comment type="caution">
    <text evidence="1">The sequence shown here is derived from an EMBL/GenBank/DDBJ whole genome shotgun (WGS) entry which is preliminary data.</text>
</comment>
<protein>
    <submittedName>
        <fullName evidence="1">Uncharacterized protein</fullName>
    </submittedName>
</protein>
<reference evidence="2" key="1">
    <citation type="journal article" date="2024" name="Proc. Natl. Acad. Sci. U.S.A.">
        <title>Extraordinary preservation of gene collinearity over three hundred million years revealed in homosporous lycophytes.</title>
        <authorList>
            <person name="Li C."/>
            <person name="Wickell D."/>
            <person name="Kuo L.Y."/>
            <person name="Chen X."/>
            <person name="Nie B."/>
            <person name="Liao X."/>
            <person name="Peng D."/>
            <person name="Ji J."/>
            <person name="Jenkins J."/>
            <person name="Williams M."/>
            <person name="Shu S."/>
            <person name="Plott C."/>
            <person name="Barry K."/>
            <person name="Rajasekar S."/>
            <person name="Grimwood J."/>
            <person name="Han X."/>
            <person name="Sun S."/>
            <person name="Hou Z."/>
            <person name="He W."/>
            <person name="Dai G."/>
            <person name="Sun C."/>
            <person name="Schmutz J."/>
            <person name="Leebens-Mack J.H."/>
            <person name="Li F.W."/>
            <person name="Wang L."/>
        </authorList>
    </citation>
    <scope>NUCLEOTIDE SEQUENCE [LARGE SCALE GENOMIC DNA]</scope>
    <source>
        <strain evidence="2">cv. PW_Plant_1</strain>
    </source>
</reference>
<proteinExistence type="predicted"/>
<organism evidence="1 2">
    <name type="scientific">Diphasiastrum complanatum</name>
    <name type="common">Issler's clubmoss</name>
    <name type="synonym">Lycopodium complanatum</name>
    <dbReference type="NCBI Taxonomy" id="34168"/>
    <lineage>
        <taxon>Eukaryota</taxon>
        <taxon>Viridiplantae</taxon>
        <taxon>Streptophyta</taxon>
        <taxon>Embryophyta</taxon>
        <taxon>Tracheophyta</taxon>
        <taxon>Lycopodiopsida</taxon>
        <taxon>Lycopodiales</taxon>
        <taxon>Lycopodiaceae</taxon>
        <taxon>Lycopodioideae</taxon>
        <taxon>Diphasiastrum</taxon>
    </lineage>
</organism>
<dbReference type="Proteomes" id="UP001162992">
    <property type="component" value="Chromosome 5"/>
</dbReference>
<keyword evidence="2" id="KW-1185">Reference proteome</keyword>
<name>A0ACC2DPB0_DIPCM</name>
<sequence>MASSLAGRAGSLHHQIHRGSGFSERWMYGEASTSSRSEAARVVFVRKFKPATIICQSFSGLLKEQEFPGPRSACNPFPAAPLSCSDEWWRKPSHCLPTNLKADSRIACVGFSGNSAAGDFFTPPQVDFQKLTPSRPSEREYGSQETPSSRGKEGGVPVYVMLPLDTVSMNNQLNRPKALNASLLALKSAGVEGIMMDIWWGIVEKDAPGLYNWSAYKELILMAKKYGLKVQAVMSFHQCGGNVGDSCCIPLPQWVVEEVNKNPDLVYTDKAGRRNYEYLSLGCDSLPVLHGRTPVQAYADFMRNFRNNFKELLGEVVVEVQVGMGPAGEMRYPGYPERDGIWRFPGIGEFQCYDKYMLANLKAFAESAGKPEWGQGGPHNAGSYNQWPDDTRFFHREGSWSSQYGQFFLEWYSSQLINHGERILSAAAGIFKGTGAHLSGKVAGIHWHYGTRSHAAELTAGYYNTRYRDGYLPIAHMFGRHGVTFNFTCFEMRDCEQPEHPRCSPENLLKQVVLASKKAGVSLAGENALPRFDDPAFEQIVTKSRLQVTKEDHSQGSSEPMCTFTYLRMSQSLFHPDNWRKFVPFVRRMAEGRKSQLSDDDKRAMESCFHAIRPLIQEALAASV</sequence>
<dbReference type="EMBL" id="CM055096">
    <property type="protein sequence ID" value="KAJ7555998.1"/>
    <property type="molecule type" value="Genomic_DNA"/>
</dbReference>
<accession>A0ACC2DPB0</accession>
<evidence type="ECO:0000313" key="2">
    <source>
        <dbReference type="Proteomes" id="UP001162992"/>
    </source>
</evidence>
<evidence type="ECO:0000313" key="1">
    <source>
        <dbReference type="EMBL" id="KAJ7555998.1"/>
    </source>
</evidence>